<organism evidence="1 2">
    <name type="scientific">Candidatus Contendobacter odensis Run_B_J11</name>
    <dbReference type="NCBI Taxonomy" id="1400861"/>
    <lineage>
        <taxon>Bacteria</taxon>
        <taxon>Pseudomonadati</taxon>
        <taxon>Pseudomonadota</taxon>
        <taxon>Gammaproteobacteria</taxon>
        <taxon>Candidatus Competibacteraceae</taxon>
        <taxon>Candidatus Contendibacter</taxon>
    </lineage>
</organism>
<gene>
    <name evidence="1" type="ORF">BN874_1300006</name>
</gene>
<protein>
    <submittedName>
        <fullName evidence="1">Uncharacterized protein</fullName>
    </submittedName>
</protein>
<evidence type="ECO:0000313" key="2">
    <source>
        <dbReference type="Proteomes" id="UP000019184"/>
    </source>
</evidence>
<keyword evidence="2" id="KW-1185">Reference proteome</keyword>
<reference evidence="1 2" key="1">
    <citation type="journal article" date="2014" name="ISME J.">
        <title>Candidatus Competibacter-lineage genomes retrieved from metagenomes reveal functional metabolic diversity.</title>
        <authorList>
            <person name="McIlroy S.J."/>
            <person name="Albertsen M."/>
            <person name="Andresen E.K."/>
            <person name="Saunders A.M."/>
            <person name="Kristiansen R."/>
            <person name="Stokholm-Bjerregaard M."/>
            <person name="Nielsen K.L."/>
            <person name="Nielsen P.H."/>
        </authorList>
    </citation>
    <scope>NUCLEOTIDE SEQUENCE [LARGE SCALE GENOMIC DNA]</scope>
    <source>
        <strain evidence="1 2">Run_B_J11</strain>
    </source>
</reference>
<dbReference type="EMBL" id="CBTK010000036">
    <property type="protein sequence ID" value="CDH43755.1"/>
    <property type="molecule type" value="Genomic_DNA"/>
</dbReference>
<dbReference type="Proteomes" id="UP000019184">
    <property type="component" value="Unassembled WGS sequence"/>
</dbReference>
<sequence>MGYEWTGWVYVATDIGLPESVRSMARLSLTLSTIFTKHVAEQSALLNSVVKSDVSMRQRIEPVLGHVALGALAIVGF</sequence>
<accession>A0A7U7G8A1</accession>
<comment type="caution">
    <text evidence="1">The sequence shown here is derived from an EMBL/GenBank/DDBJ whole genome shotgun (WGS) entry which is preliminary data.</text>
</comment>
<name>A0A7U7G8A1_9GAMM</name>
<dbReference type="AlphaFoldDB" id="A0A7U7G8A1"/>
<proteinExistence type="predicted"/>
<evidence type="ECO:0000313" key="1">
    <source>
        <dbReference type="EMBL" id="CDH43755.1"/>
    </source>
</evidence>